<reference evidence="3" key="1">
    <citation type="journal article" date="2014" name="Environ. Microbiol.">
        <title>Comparative genomics of the marine bacterial genus Glaciecola reveals the high degree of genomic diversity and genomic characteristic for cold adaptation.</title>
        <authorList>
            <person name="Qin Q.L."/>
            <person name="Xie B.B."/>
            <person name="Yu Y."/>
            <person name="Shu Y.L."/>
            <person name="Rong J.C."/>
            <person name="Zhang Y.J."/>
            <person name="Zhao D.L."/>
            <person name="Chen X.L."/>
            <person name="Zhang X.Y."/>
            <person name="Chen B."/>
            <person name="Zhou B.C."/>
            <person name="Zhang Y.Z."/>
        </authorList>
    </citation>
    <scope>NUCLEOTIDE SEQUENCE [LARGE SCALE GENOMIC DNA]</scope>
    <source>
        <strain evidence="3">LMG 21857</strain>
    </source>
</reference>
<name>K6ZX83_9ALTE</name>
<keyword evidence="3" id="KW-1185">Reference proteome</keyword>
<proteinExistence type="predicted"/>
<feature type="transmembrane region" description="Helical" evidence="1">
    <location>
        <begin position="6"/>
        <end position="31"/>
    </location>
</feature>
<comment type="caution">
    <text evidence="2">The sequence shown here is derived from an EMBL/GenBank/DDBJ whole genome shotgun (WGS) entry which is preliminary data.</text>
</comment>
<protein>
    <submittedName>
        <fullName evidence="2">Uncharacterized protein</fullName>
    </submittedName>
</protein>
<dbReference type="STRING" id="1129793.GPLA_3948"/>
<dbReference type="AlphaFoldDB" id="K6ZX83"/>
<keyword evidence="1" id="KW-0472">Membrane</keyword>
<evidence type="ECO:0000313" key="3">
    <source>
        <dbReference type="Proteomes" id="UP000006322"/>
    </source>
</evidence>
<organism evidence="2 3">
    <name type="scientific">Paraglaciecola polaris LMG 21857</name>
    <dbReference type="NCBI Taxonomy" id="1129793"/>
    <lineage>
        <taxon>Bacteria</taxon>
        <taxon>Pseudomonadati</taxon>
        <taxon>Pseudomonadota</taxon>
        <taxon>Gammaproteobacteria</taxon>
        <taxon>Alteromonadales</taxon>
        <taxon>Alteromonadaceae</taxon>
        <taxon>Paraglaciecola</taxon>
    </lineage>
</organism>
<gene>
    <name evidence="2" type="ORF">GPLA_3948</name>
</gene>
<evidence type="ECO:0000313" key="2">
    <source>
        <dbReference type="EMBL" id="GAC34827.1"/>
    </source>
</evidence>
<keyword evidence="1" id="KW-0812">Transmembrane</keyword>
<accession>K6ZX83</accession>
<evidence type="ECO:0000256" key="1">
    <source>
        <dbReference type="SAM" id="Phobius"/>
    </source>
</evidence>
<keyword evidence="1" id="KW-1133">Transmembrane helix</keyword>
<dbReference type="EMBL" id="BAER01000118">
    <property type="protein sequence ID" value="GAC34827.1"/>
    <property type="molecule type" value="Genomic_DNA"/>
</dbReference>
<sequence length="52" mass="5648">MFDHHALITLLLAPVVAYLVGAILFSIGTYVQENMWTSISLTSSNINSGHSL</sequence>
<dbReference type="Proteomes" id="UP000006322">
    <property type="component" value="Unassembled WGS sequence"/>
</dbReference>